<evidence type="ECO:0000256" key="5">
    <source>
        <dbReference type="ARBA" id="ARBA00022801"/>
    </source>
</evidence>
<proteinExistence type="inferred from homology"/>
<dbReference type="SUPFAM" id="SSF51445">
    <property type="entry name" value="(Trans)glycosidases"/>
    <property type="match status" value="1"/>
</dbReference>
<dbReference type="InterPro" id="IPR055235">
    <property type="entry name" value="ASD1_cat"/>
</dbReference>
<evidence type="ECO:0000256" key="6">
    <source>
        <dbReference type="ARBA" id="ARBA00023277"/>
    </source>
</evidence>
<evidence type="ECO:0000256" key="3">
    <source>
        <dbReference type="ARBA" id="ARBA00011165"/>
    </source>
</evidence>
<keyword evidence="10" id="KW-1185">Reference proteome</keyword>
<dbReference type="InterPro" id="IPR017853">
    <property type="entry name" value="GH"/>
</dbReference>
<keyword evidence="6" id="KW-0119">Carbohydrate metabolism</keyword>
<evidence type="ECO:0000256" key="4">
    <source>
        <dbReference type="ARBA" id="ARBA00012670"/>
    </source>
</evidence>
<dbReference type="AlphaFoldDB" id="A0A2T0S4P3"/>
<evidence type="ECO:0000256" key="2">
    <source>
        <dbReference type="ARBA" id="ARBA00007186"/>
    </source>
</evidence>
<dbReference type="GO" id="GO:0046373">
    <property type="term" value="P:L-arabinose metabolic process"/>
    <property type="evidence" value="ECO:0007669"/>
    <property type="project" value="InterPro"/>
</dbReference>
<dbReference type="EMBL" id="PVZG01000008">
    <property type="protein sequence ID" value="PRY28394.1"/>
    <property type="molecule type" value="Genomic_DNA"/>
</dbReference>
<organism evidence="9 10">
    <name type="scientific">Pseudosporangium ferrugineum</name>
    <dbReference type="NCBI Taxonomy" id="439699"/>
    <lineage>
        <taxon>Bacteria</taxon>
        <taxon>Bacillati</taxon>
        <taxon>Actinomycetota</taxon>
        <taxon>Actinomycetes</taxon>
        <taxon>Micromonosporales</taxon>
        <taxon>Micromonosporaceae</taxon>
        <taxon>Pseudosporangium</taxon>
    </lineage>
</organism>
<dbReference type="InterPro" id="IPR010720">
    <property type="entry name" value="Alpha-L-AF_C"/>
</dbReference>
<comment type="catalytic activity">
    <reaction evidence="1">
        <text>Hydrolysis of terminal non-reducing alpha-L-arabinofuranoside residues in alpha-L-arabinosides.</text>
        <dbReference type="EC" id="3.2.1.55"/>
    </reaction>
</comment>
<reference evidence="9 10" key="1">
    <citation type="submission" date="2018-03" db="EMBL/GenBank/DDBJ databases">
        <title>Genomic Encyclopedia of Archaeal and Bacterial Type Strains, Phase II (KMG-II): from individual species to whole genera.</title>
        <authorList>
            <person name="Goeker M."/>
        </authorList>
    </citation>
    <scope>NUCLEOTIDE SEQUENCE [LARGE SCALE GENOMIC DNA]</scope>
    <source>
        <strain evidence="9 10">DSM 45348</strain>
    </source>
</reference>
<protein>
    <recommendedName>
        <fullName evidence="4">non-reducing end alpha-L-arabinofuranosidase</fullName>
        <ecNumber evidence="4">3.2.1.55</ecNumber>
    </recommendedName>
</protein>
<evidence type="ECO:0000256" key="1">
    <source>
        <dbReference type="ARBA" id="ARBA00001462"/>
    </source>
</evidence>
<gene>
    <name evidence="9" type="ORF">CLV70_108186</name>
</gene>
<evidence type="ECO:0000256" key="7">
    <source>
        <dbReference type="ARBA" id="ARBA00023295"/>
    </source>
</evidence>
<dbReference type="PANTHER" id="PTHR43576">
    <property type="entry name" value="ALPHA-L-ARABINOFURANOSIDASE C-RELATED"/>
    <property type="match status" value="1"/>
</dbReference>
<dbReference type="GO" id="GO:0046556">
    <property type="term" value="F:alpha-L-arabinofuranosidase activity"/>
    <property type="evidence" value="ECO:0007669"/>
    <property type="project" value="UniProtKB-EC"/>
</dbReference>
<name>A0A2T0S4P3_9ACTN</name>
<evidence type="ECO:0000313" key="10">
    <source>
        <dbReference type="Proteomes" id="UP000239209"/>
    </source>
</evidence>
<sequence>MTTARLTLDPAFAIGEVDPRLFGSFVEHMGRCVYTGIFEPGHPRAGADGLRADVLELVRELGVTLVRYPGGNFVSNYRWEDGVGPVGNRPRRLDLAWRSLESNTFGLNEFMSWAGQAGVDPMMAVNLGTRGVAEAAELVEYCNVREGTAAADLRRKHGVAQPHDIRLWCLGNEMDGPWQIGALTAREYGRLAARAGHAMRRVDPSIELVACGSSNADMPTFAAWEATVLEEAYDQVDYLSLHHYFDPGRQDEASFRASAVRLDGFVEDVVATADHVRAKLRRSKRINLALDEWNVWYQSRFTEPEDRGIEDLPPLIEDDYTVTDAMVVGNLLISMLRHADRLTVGCQAQLVNVIAPIRTEANGPAWRQATFHPFAHTARLARGTVLRAAVSSPSMATGSFGDVPVVDAVATRDERTGELTIFAVNRGTGALPLELDLRAFPGLRAGERIELADADPLIVNSAAAPDRVRARTEEMPVLDGGRATVLLPAVSWHALRFTPEEKP</sequence>
<dbReference type="GO" id="GO:0000272">
    <property type="term" value="P:polysaccharide catabolic process"/>
    <property type="evidence" value="ECO:0007669"/>
    <property type="project" value="TreeGrafter"/>
</dbReference>
<dbReference type="InterPro" id="IPR013780">
    <property type="entry name" value="Glyco_hydro_b"/>
</dbReference>
<accession>A0A2T0S4P3</accession>
<dbReference type="Proteomes" id="UP000239209">
    <property type="component" value="Unassembled WGS sequence"/>
</dbReference>
<comment type="subunit">
    <text evidence="3">Homohexamer; trimer of dimers.</text>
</comment>
<dbReference type="Gene3D" id="2.60.40.1180">
    <property type="entry name" value="Golgi alpha-mannosidase II"/>
    <property type="match status" value="1"/>
</dbReference>
<keyword evidence="7" id="KW-0326">Glycosidase</keyword>
<dbReference type="PANTHER" id="PTHR43576:SF3">
    <property type="entry name" value="ALPHA-L-ARABINOFURANOSIDASE C"/>
    <property type="match status" value="1"/>
</dbReference>
<dbReference type="SMART" id="SM00813">
    <property type="entry name" value="Alpha-L-AF_C"/>
    <property type="match status" value="1"/>
</dbReference>
<comment type="caution">
    <text evidence="9">The sequence shown here is derived from an EMBL/GenBank/DDBJ whole genome shotgun (WGS) entry which is preliminary data.</text>
</comment>
<feature type="domain" description="Alpha-L-arabinofuranosidase C-terminal" evidence="8">
    <location>
        <begin position="291"/>
        <end position="491"/>
    </location>
</feature>
<dbReference type="RefSeq" id="WP_106127827.1">
    <property type="nucleotide sequence ID" value="NZ_PVZG01000008.1"/>
</dbReference>
<evidence type="ECO:0000259" key="8">
    <source>
        <dbReference type="SMART" id="SM00813"/>
    </source>
</evidence>
<dbReference type="Pfam" id="PF22848">
    <property type="entry name" value="ASD1_dom"/>
    <property type="match status" value="1"/>
</dbReference>
<comment type="similarity">
    <text evidence="2">Belongs to the glycosyl hydrolase 51 family.</text>
</comment>
<keyword evidence="5" id="KW-0378">Hydrolase</keyword>
<evidence type="ECO:0000313" key="9">
    <source>
        <dbReference type="EMBL" id="PRY28394.1"/>
    </source>
</evidence>
<dbReference type="Gene3D" id="3.20.20.80">
    <property type="entry name" value="Glycosidases"/>
    <property type="match status" value="1"/>
</dbReference>
<dbReference type="EC" id="3.2.1.55" evidence="4"/>
<dbReference type="Pfam" id="PF06964">
    <property type="entry name" value="Alpha-L-AF_C"/>
    <property type="match status" value="1"/>
</dbReference>
<dbReference type="SUPFAM" id="SSF51011">
    <property type="entry name" value="Glycosyl hydrolase domain"/>
    <property type="match status" value="1"/>
</dbReference>
<dbReference type="OrthoDB" id="9758333at2"/>